<dbReference type="Gene3D" id="3.40.390.10">
    <property type="entry name" value="Collagenase (Catalytic Domain)"/>
    <property type="match status" value="1"/>
</dbReference>
<keyword evidence="8" id="KW-0732">Signal</keyword>
<evidence type="ECO:0000256" key="6">
    <source>
        <dbReference type="ARBA" id="ARBA00022833"/>
    </source>
</evidence>
<keyword evidence="5" id="KW-0378">Hydrolase</keyword>
<dbReference type="AlphaFoldDB" id="A0A1H3XIS1"/>
<comment type="cofactor">
    <cofactor evidence="1">
        <name>Zn(2+)</name>
        <dbReference type="ChEBI" id="CHEBI:29105"/>
    </cofactor>
</comment>
<evidence type="ECO:0000256" key="3">
    <source>
        <dbReference type="ARBA" id="ARBA00022670"/>
    </source>
</evidence>
<evidence type="ECO:0000256" key="7">
    <source>
        <dbReference type="ARBA" id="ARBA00023049"/>
    </source>
</evidence>
<dbReference type="PANTHER" id="PTHR11733:SF167">
    <property type="entry name" value="FI17812P1-RELATED"/>
    <property type="match status" value="1"/>
</dbReference>
<evidence type="ECO:0000259" key="9">
    <source>
        <dbReference type="Pfam" id="PF01431"/>
    </source>
</evidence>
<organism evidence="11 12">
    <name type="scientific">Pedobacter hartonius</name>
    <dbReference type="NCBI Taxonomy" id="425514"/>
    <lineage>
        <taxon>Bacteria</taxon>
        <taxon>Pseudomonadati</taxon>
        <taxon>Bacteroidota</taxon>
        <taxon>Sphingobacteriia</taxon>
        <taxon>Sphingobacteriales</taxon>
        <taxon>Sphingobacteriaceae</taxon>
        <taxon>Pedobacter</taxon>
    </lineage>
</organism>
<accession>A0A1H3XIS1</accession>
<dbReference type="CDD" id="cd08662">
    <property type="entry name" value="M13"/>
    <property type="match status" value="1"/>
</dbReference>
<dbReference type="GO" id="GO:0005886">
    <property type="term" value="C:plasma membrane"/>
    <property type="evidence" value="ECO:0007669"/>
    <property type="project" value="TreeGrafter"/>
</dbReference>
<keyword evidence="4" id="KW-0479">Metal-binding</keyword>
<dbReference type="InterPro" id="IPR024079">
    <property type="entry name" value="MetalloPept_cat_dom_sf"/>
</dbReference>
<reference evidence="11 12" key="1">
    <citation type="submission" date="2016-10" db="EMBL/GenBank/DDBJ databases">
        <authorList>
            <person name="de Groot N.N."/>
        </authorList>
    </citation>
    <scope>NUCLEOTIDE SEQUENCE [LARGE SCALE GENOMIC DNA]</scope>
    <source>
        <strain evidence="11 12">DSM 19033</strain>
    </source>
</reference>
<dbReference type="SUPFAM" id="SSF55486">
    <property type="entry name" value="Metalloproteases ('zincins'), catalytic domain"/>
    <property type="match status" value="1"/>
</dbReference>
<dbReference type="EMBL" id="FNRA01000001">
    <property type="protein sequence ID" value="SDZ99223.1"/>
    <property type="molecule type" value="Genomic_DNA"/>
</dbReference>
<dbReference type="InterPro" id="IPR008753">
    <property type="entry name" value="Peptidase_M13_N"/>
</dbReference>
<feature type="domain" description="Peptidase M13 C-terminal" evidence="9">
    <location>
        <begin position="485"/>
        <end position="686"/>
    </location>
</feature>
<evidence type="ECO:0000256" key="1">
    <source>
        <dbReference type="ARBA" id="ARBA00001947"/>
    </source>
</evidence>
<name>A0A1H3XIS1_9SPHI</name>
<dbReference type="GO" id="GO:0004222">
    <property type="term" value="F:metalloendopeptidase activity"/>
    <property type="evidence" value="ECO:0007669"/>
    <property type="project" value="InterPro"/>
</dbReference>
<dbReference type="InterPro" id="IPR018497">
    <property type="entry name" value="Peptidase_M13_C"/>
</dbReference>
<dbReference type="Pfam" id="PF01431">
    <property type="entry name" value="Peptidase_M13"/>
    <property type="match status" value="1"/>
</dbReference>
<dbReference type="PRINTS" id="PR00786">
    <property type="entry name" value="NEPRILYSIN"/>
</dbReference>
<feature type="signal peptide" evidence="8">
    <location>
        <begin position="1"/>
        <end position="36"/>
    </location>
</feature>
<dbReference type="InterPro" id="IPR042089">
    <property type="entry name" value="Peptidase_M13_dom_2"/>
</dbReference>
<dbReference type="STRING" id="425514.SAMN05443550_101629"/>
<evidence type="ECO:0000256" key="5">
    <source>
        <dbReference type="ARBA" id="ARBA00022801"/>
    </source>
</evidence>
<evidence type="ECO:0000313" key="11">
    <source>
        <dbReference type="EMBL" id="SDZ99223.1"/>
    </source>
</evidence>
<proteinExistence type="inferred from homology"/>
<keyword evidence="6" id="KW-0862">Zinc</keyword>
<keyword evidence="3" id="KW-0645">Protease</keyword>
<dbReference type="Pfam" id="PF05649">
    <property type="entry name" value="Peptidase_M13_N"/>
    <property type="match status" value="1"/>
</dbReference>
<feature type="domain" description="Peptidase M13 N-terminal" evidence="10">
    <location>
        <begin position="53"/>
        <end position="433"/>
    </location>
</feature>
<evidence type="ECO:0000256" key="2">
    <source>
        <dbReference type="ARBA" id="ARBA00007357"/>
    </source>
</evidence>
<evidence type="ECO:0000313" key="12">
    <source>
        <dbReference type="Proteomes" id="UP000198850"/>
    </source>
</evidence>
<dbReference type="InterPro" id="IPR000718">
    <property type="entry name" value="Peptidase_M13"/>
</dbReference>
<dbReference type="GO" id="GO:0016485">
    <property type="term" value="P:protein processing"/>
    <property type="evidence" value="ECO:0007669"/>
    <property type="project" value="TreeGrafter"/>
</dbReference>
<evidence type="ECO:0000259" key="10">
    <source>
        <dbReference type="Pfam" id="PF05649"/>
    </source>
</evidence>
<gene>
    <name evidence="11" type="ORF">SAMN05443550_101629</name>
</gene>
<feature type="chain" id="PRO_5011536008" evidence="8">
    <location>
        <begin position="37"/>
        <end position="689"/>
    </location>
</feature>
<dbReference type="PANTHER" id="PTHR11733">
    <property type="entry name" value="ZINC METALLOPROTEASE FAMILY M13 NEPRILYSIN-RELATED"/>
    <property type="match status" value="1"/>
</dbReference>
<dbReference type="GO" id="GO:0046872">
    <property type="term" value="F:metal ion binding"/>
    <property type="evidence" value="ECO:0007669"/>
    <property type="project" value="UniProtKB-KW"/>
</dbReference>
<dbReference type="Proteomes" id="UP000198850">
    <property type="component" value="Unassembled WGS sequence"/>
</dbReference>
<evidence type="ECO:0000256" key="8">
    <source>
        <dbReference type="SAM" id="SignalP"/>
    </source>
</evidence>
<sequence>MLRYFYELKIMKPKHLKNILAALGILAAGYSSYAQKAPKKFIDPANMDLTVKPGNDFYEYASGTWIRNNPVPAKETRWGSFNELRDFNINAVKSVVEEASVDKSAPAGSAKKRTGDFYAAAMDSLTIEKLGYTPIKPDLARIKKVKDLQGILNEATYMRTSGIASPMFGFGVEQDRKNVTKYLPSMVQGGTTLPDRDYYLKDDSRSLKIREAYITYMTTLFTLTGSSAGEAAQKANTVLAMEKSLAEAQMPRLEMRDPYKTYNKFTVAAFTATTPNINWAVTLSELQVHGQDTLLVSAPKFFVALDGMLKSVPVANWKIYLEWSVLKGAAGNLSSPFVKANFAFTQTQTGQKIETPRWQRMSSLTDNAIGELLGQLYVAKYFKPEAKARMTELIKNMRAAFEIRIKGLDWMSDATKEKALAKLHAFVPKIGYPDKWKTYEGLTIARNAYFQNLRNVGAWEYKDMISHLGKPADRTRFGMTPPTVNAYYSATMNEIVFPAGILQFPFFAPDADDAVNYGGIGAVIGHEMSHGFDDSGSQYDKDGNLRNWWTNEDRTKFEARTKALGEQFDNYTVLDSIHVNGKLTMGENIGDLGGMNVAYTAFKLTKQGQSNETIDGFTPDQRFFLSWAQVWRGNILPQSAAQLIKTDPHSPGEFRTIGAQVNMDAWYKAFDVKPGDKLYKKPEDRIRMW</sequence>
<evidence type="ECO:0000256" key="4">
    <source>
        <dbReference type="ARBA" id="ARBA00022723"/>
    </source>
</evidence>
<comment type="similarity">
    <text evidence="2">Belongs to the peptidase M13 family.</text>
</comment>
<dbReference type="Gene3D" id="1.10.1380.10">
    <property type="entry name" value="Neutral endopeptidase , domain2"/>
    <property type="match status" value="1"/>
</dbReference>
<protein>
    <submittedName>
        <fullName evidence="11">Putative endopeptidase</fullName>
    </submittedName>
</protein>
<dbReference type="PROSITE" id="PS51885">
    <property type="entry name" value="NEPRILYSIN"/>
    <property type="match status" value="1"/>
</dbReference>
<keyword evidence="12" id="KW-1185">Reference proteome</keyword>
<keyword evidence="7" id="KW-0482">Metalloprotease</keyword>